<evidence type="ECO:0000313" key="1">
    <source>
        <dbReference type="EnsemblPlants" id="OPUNC11G09690.1"/>
    </source>
</evidence>
<protein>
    <submittedName>
        <fullName evidence="1">Uncharacterized protein</fullName>
    </submittedName>
</protein>
<keyword evidence="2" id="KW-1185">Reference proteome</keyword>
<reference evidence="1" key="2">
    <citation type="submission" date="2018-05" db="EMBL/GenBank/DDBJ databases">
        <title>OpunRS2 (Oryza punctata Reference Sequence Version 2).</title>
        <authorList>
            <person name="Zhang J."/>
            <person name="Kudrna D."/>
            <person name="Lee S."/>
            <person name="Talag J."/>
            <person name="Welchert J."/>
            <person name="Wing R.A."/>
        </authorList>
    </citation>
    <scope>NUCLEOTIDE SEQUENCE [LARGE SCALE GENOMIC DNA]</scope>
</reference>
<sequence>MANLVKVAHQQLDAGGRPSVIRWSRAAATSSSSARRRVRRALGAHPPRAHTILVDAHGYSWTS</sequence>
<proteinExistence type="predicted"/>
<organism evidence="1">
    <name type="scientific">Oryza punctata</name>
    <name type="common">Red rice</name>
    <dbReference type="NCBI Taxonomy" id="4537"/>
    <lineage>
        <taxon>Eukaryota</taxon>
        <taxon>Viridiplantae</taxon>
        <taxon>Streptophyta</taxon>
        <taxon>Embryophyta</taxon>
        <taxon>Tracheophyta</taxon>
        <taxon>Spermatophyta</taxon>
        <taxon>Magnoliopsida</taxon>
        <taxon>Liliopsida</taxon>
        <taxon>Poales</taxon>
        <taxon>Poaceae</taxon>
        <taxon>BOP clade</taxon>
        <taxon>Oryzoideae</taxon>
        <taxon>Oryzeae</taxon>
        <taxon>Oryzinae</taxon>
        <taxon>Oryza</taxon>
    </lineage>
</organism>
<dbReference type="Gramene" id="OPUNC11G09690.1">
    <property type="protein sequence ID" value="OPUNC11G09690.1"/>
    <property type="gene ID" value="OPUNC11G09690"/>
</dbReference>
<dbReference type="EnsemblPlants" id="OPUNC11G09690.1">
    <property type="protein sequence ID" value="OPUNC11G09690.1"/>
    <property type="gene ID" value="OPUNC11G09690"/>
</dbReference>
<reference evidence="1" key="1">
    <citation type="submission" date="2015-04" db="UniProtKB">
        <authorList>
            <consortium name="EnsemblPlants"/>
        </authorList>
    </citation>
    <scope>IDENTIFICATION</scope>
</reference>
<accession>A0A0E0MEW4</accession>
<dbReference type="Proteomes" id="UP000026962">
    <property type="component" value="Chromosome 11"/>
</dbReference>
<name>A0A0E0MEW4_ORYPU</name>
<dbReference type="HOGENOM" id="CLU_2889738_0_0_1"/>
<dbReference type="AlphaFoldDB" id="A0A0E0MEW4"/>
<evidence type="ECO:0000313" key="2">
    <source>
        <dbReference type="Proteomes" id="UP000026962"/>
    </source>
</evidence>